<evidence type="ECO:0000313" key="6">
    <source>
        <dbReference type="Proteomes" id="UP000675664"/>
    </source>
</evidence>
<evidence type="ECO:0000256" key="2">
    <source>
        <dbReference type="ARBA" id="ARBA00022737"/>
    </source>
</evidence>
<reference evidence="5" key="1">
    <citation type="submission" date="2021-04" db="EMBL/GenBank/DDBJ databases">
        <title>Sinoanaerobacter chloroacetimidivorans sp. nov., an obligate anaerobic bacterium isolated from anaerobic sludge.</title>
        <authorList>
            <person name="Bao Y."/>
        </authorList>
    </citation>
    <scope>NUCLEOTIDE SEQUENCE</scope>
    <source>
        <strain evidence="5">BAD-6</strain>
    </source>
</reference>
<protein>
    <recommendedName>
        <fullName evidence="1">thiosulfate sulfurtransferase</fullName>
        <ecNumber evidence="1">2.8.1.1</ecNumber>
    </recommendedName>
</protein>
<dbReference type="Gene3D" id="3.40.250.10">
    <property type="entry name" value="Rhodanese-like domain"/>
    <property type="match status" value="2"/>
</dbReference>
<dbReference type="PROSITE" id="PS50206">
    <property type="entry name" value="RHODANESE_3"/>
    <property type="match status" value="2"/>
</dbReference>
<keyword evidence="2" id="KW-0677">Repeat</keyword>
<evidence type="ECO:0000256" key="1">
    <source>
        <dbReference type="ARBA" id="ARBA00012245"/>
    </source>
</evidence>
<dbReference type="CDD" id="cd01448">
    <property type="entry name" value="TST_Repeat_1"/>
    <property type="match status" value="1"/>
</dbReference>
<dbReference type="EC" id="2.8.1.1" evidence="1"/>
<dbReference type="InterPro" id="IPR036873">
    <property type="entry name" value="Rhodanese-like_dom_sf"/>
</dbReference>
<feature type="domain" description="Rhodanese" evidence="4">
    <location>
        <begin position="48"/>
        <end position="154"/>
    </location>
</feature>
<reference evidence="5" key="2">
    <citation type="submission" date="2021-04" db="EMBL/GenBank/DDBJ databases">
        <authorList>
            <person name="Liu J."/>
        </authorList>
    </citation>
    <scope>NUCLEOTIDE SEQUENCE</scope>
    <source>
        <strain evidence="5">BAD-6</strain>
    </source>
</reference>
<dbReference type="SMART" id="SM00450">
    <property type="entry name" value="RHOD"/>
    <property type="match status" value="2"/>
</dbReference>
<dbReference type="PANTHER" id="PTHR43855">
    <property type="entry name" value="THIOSULFATE SULFURTRANSFERASE"/>
    <property type="match status" value="1"/>
</dbReference>
<dbReference type="AlphaFoldDB" id="A0A8J7VY19"/>
<dbReference type="EMBL" id="JAGSND010000002">
    <property type="protein sequence ID" value="MBR0597177.1"/>
    <property type="molecule type" value="Genomic_DNA"/>
</dbReference>
<evidence type="ECO:0000256" key="3">
    <source>
        <dbReference type="ARBA" id="ARBA00047549"/>
    </source>
</evidence>
<comment type="catalytic activity">
    <reaction evidence="3">
        <text>thiosulfate + hydrogen cyanide = thiocyanate + sulfite + 2 H(+)</text>
        <dbReference type="Rhea" id="RHEA:16881"/>
        <dbReference type="ChEBI" id="CHEBI:15378"/>
        <dbReference type="ChEBI" id="CHEBI:17359"/>
        <dbReference type="ChEBI" id="CHEBI:18022"/>
        <dbReference type="ChEBI" id="CHEBI:18407"/>
        <dbReference type="ChEBI" id="CHEBI:33542"/>
        <dbReference type="EC" id="2.8.1.1"/>
    </reaction>
</comment>
<comment type="caution">
    <text evidence="5">The sequence shown here is derived from an EMBL/GenBank/DDBJ whole genome shotgun (WGS) entry which is preliminary data.</text>
</comment>
<sequence length="306" mass="34123">MRLIAKNLTFFLLVVMLAIVIAACNPSEYEETTPQIISAASLTDLISNNDNLVIVDMQSPEEYAAEHVNGAVNIIKDDIVINVPVENMLTSKSKFERLMGEKGIDNDSTIIIYDNDKMSAARLWWSLLVYGNENARVIDGGLEAIKRAGIELTGEVPEIQKTTYTADEKNKAFLSDISDVMDQINEPNPNVVLLDVRTDEEFSESGKVPSSVMYDYNNIFYSDNTFKDVQATRINFIDNGMRPEKEIILYCRTSMRASAVFLSLYNAGYRNIKIYDGAYLEWSSNPNNPIELPAGASALPSKKDAS</sequence>
<accession>A0A8J7VY19</accession>
<dbReference type="InterPro" id="IPR051126">
    <property type="entry name" value="Thiosulfate_sulfurtransferase"/>
</dbReference>
<organism evidence="5 6">
    <name type="scientific">Sinanaerobacter chloroacetimidivorans</name>
    <dbReference type="NCBI Taxonomy" id="2818044"/>
    <lineage>
        <taxon>Bacteria</taxon>
        <taxon>Bacillati</taxon>
        <taxon>Bacillota</taxon>
        <taxon>Clostridia</taxon>
        <taxon>Peptostreptococcales</taxon>
        <taxon>Anaerovoracaceae</taxon>
        <taxon>Sinanaerobacter</taxon>
    </lineage>
</organism>
<keyword evidence="6" id="KW-1185">Reference proteome</keyword>
<dbReference type="InterPro" id="IPR001763">
    <property type="entry name" value="Rhodanese-like_dom"/>
</dbReference>
<dbReference type="PANTHER" id="PTHR43855:SF1">
    <property type="entry name" value="THIOSULFATE SULFURTRANSFERASE"/>
    <property type="match status" value="1"/>
</dbReference>
<dbReference type="SUPFAM" id="SSF52821">
    <property type="entry name" value="Rhodanese/Cell cycle control phosphatase"/>
    <property type="match status" value="2"/>
</dbReference>
<dbReference type="Pfam" id="PF00581">
    <property type="entry name" value="Rhodanese"/>
    <property type="match status" value="2"/>
</dbReference>
<name>A0A8J7VY19_9FIRM</name>
<proteinExistence type="predicted"/>
<feature type="domain" description="Rhodanese" evidence="4">
    <location>
        <begin position="187"/>
        <end position="291"/>
    </location>
</feature>
<dbReference type="GO" id="GO:0004792">
    <property type="term" value="F:thiosulfate-cyanide sulfurtransferase activity"/>
    <property type="evidence" value="ECO:0007669"/>
    <property type="project" value="UniProtKB-EC"/>
</dbReference>
<dbReference type="RefSeq" id="WP_227017305.1">
    <property type="nucleotide sequence ID" value="NZ_JAGSND010000002.1"/>
</dbReference>
<gene>
    <name evidence="5" type="ORF">KCX82_04775</name>
</gene>
<evidence type="ECO:0000259" key="4">
    <source>
        <dbReference type="PROSITE" id="PS50206"/>
    </source>
</evidence>
<evidence type="ECO:0000313" key="5">
    <source>
        <dbReference type="EMBL" id="MBR0597177.1"/>
    </source>
</evidence>
<dbReference type="Proteomes" id="UP000675664">
    <property type="component" value="Unassembled WGS sequence"/>
</dbReference>
<dbReference type="PROSITE" id="PS51257">
    <property type="entry name" value="PROKAR_LIPOPROTEIN"/>
    <property type="match status" value="1"/>
</dbReference>